<dbReference type="EMBL" id="CP036273">
    <property type="protein sequence ID" value="QDU21750.1"/>
    <property type="molecule type" value="Genomic_DNA"/>
</dbReference>
<dbReference type="Proteomes" id="UP000319576">
    <property type="component" value="Chromosome"/>
</dbReference>
<accession>A0A517XW68</accession>
<organism evidence="1 2">
    <name type="scientific">Urbifossiella limnaea</name>
    <dbReference type="NCBI Taxonomy" id="2528023"/>
    <lineage>
        <taxon>Bacteria</taxon>
        <taxon>Pseudomonadati</taxon>
        <taxon>Planctomycetota</taxon>
        <taxon>Planctomycetia</taxon>
        <taxon>Gemmatales</taxon>
        <taxon>Gemmataceae</taxon>
        <taxon>Urbifossiella</taxon>
    </lineage>
</organism>
<dbReference type="RefSeq" id="WP_145240942.1">
    <property type="nucleotide sequence ID" value="NZ_CP036273.1"/>
</dbReference>
<reference evidence="1 2" key="1">
    <citation type="submission" date="2019-02" db="EMBL/GenBank/DDBJ databases">
        <title>Deep-cultivation of Planctomycetes and their phenomic and genomic characterization uncovers novel biology.</title>
        <authorList>
            <person name="Wiegand S."/>
            <person name="Jogler M."/>
            <person name="Boedeker C."/>
            <person name="Pinto D."/>
            <person name="Vollmers J."/>
            <person name="Rivas-Marin E."/>
            <person name="Kohn T."/>
            <person name="Peeters S.H."/>
            <person name="Heuer A."/>
            <person name="Rast P."/>
            <person name="Oberbeckmann S."/>
            <person name="Bunk B."/>
            <person name="Jeske O."/>
            <person name="Meyerdierks A."/>
            <person name="Storesund J.E."/>
            <person name="Kallscheuer N."/>
            <person name="Luecker S."/>
            <person name="Lage O.M."/>
            <person name="Pohl T."/>
            <person name="Merkel B.J."/>
            <person name="Hornburger P."/>
            <person name="Mueller R.-W."/>
            <person name="Bruemmer F."/>
            <person name="Labrenz M."/>
            <person name="Spormann A.M."/>
            <person name="Op den Camp H."/>
            <person name="Overmann J."/>
            <person name="Amann R."/>
            <person name="Jetten M.S.M."/>
            <person name="Mascher T."/>
            <person name="Medema M.H."/>
            <person name="Devos D.P."/>
            <person name="Kaster A.-K."/>
            <person name="Ovreas L."/>
            <person name="Rohde M."/>
            <person name="Galperin M.Y."/>
            <person name="Jogler C."/>
        </authorList>
    </citation>
    <scope>NUCLEOTIDE SEQUENCE [LARGE SCALE GENOMIC DNA]</scope>
    <source>
        <strain evidence="1 2">ETA_A1</strain>
    </source>
</reference>
<evidence type="ECO:0000313" key="1">
    <source>
        <dbReference type="EMBL" id="QDU21750.1"/>
    </source>
</evidence>
<dbReference type="AlphaFoldDB" id="A0A517XW68"/>
<dbReference type="OrthoDB" id="9776438at2"/>
<protein>
    <submittedName>
        <fullName evidence="1">Uncharacterized protein</fullName>
    </submittedName>
</protein>
<evidence type="ECO:0000313" key="2">
    <source>
        <dbReference type="Proteomes" id="UP000319576"/>
    </source>
</evidence>
<keyword evidence="2" id="KW-1185">Reference proteome</keyword>
<sequence>MKQPYDAIRLVISNIGAGDDAEAWRAFLAAEGWTVGAGWGTDDVVAWADRRNTRTVPTRRTLLQVLRDRHAAAGHDPAAVVLSKGEAVVDLTYYRAVDRK</sequence>
<proteinExistence type="predicted"/>
<dbReference type="KEGG" id="uli:ETAA1_37230"/>
<gene>
    <name evidence="1" type="ORF">ETAA1_37230</name>
</gene>
<name>A0A517XW68_9BACT</name>